<accession>A0A9X1YFJ8</accession>
<dbReference type="RefSeq" id="WP_248670251.1">
    <property type="nucleotide sequence ID" value="NZ_JALPRX010000216.1"/>
</dbReference>
<dbReference type="Proteomes" id="UP001139516">
    <property type="component" value="Unassembled WGS sequence"/>
</dbReference>
<comment type="caution">
    <text evidence="1">The sequence shown here is derived from an EMBL/GenBank/DDBJ whole genome shotgun (WGS) entry which is preliminary data.</text>
</comment>
<gene>
    <name evidence="1" type="ORF">M0638_28065</name>
</gene>
<proteinExistence type="predicted"/>
<protein>
    <submittedName>
        <fullName evidence="1">XRE family transcriptional regulator</fullName>
    </submittedName>
</protein>
<keyword evidence="2" id="KW-1185">Reference proteome</keyword>
<reference evidence="1" key="1">
    <citation type="submission" date="2022-04" db="EMBL/GenBank/DDBJ databases">
        <title>Roseomonas acroporae sp. nov., isolated from coral Acropora digitifera.</title>
        <authorList>
            <person name="Sun H."/>
        </authorList>
    </citation>
    <scope>NUCLEOTIDE SEQUENCE</scope>
    <source>
        <strain evidence="1">NAR14</strain>
    </source>
</reference>
<dbReference type="GO" id="GO:0003677">
    <property type="term" value="F:DNA binding"/>
    <property type="evidence" value="ECO:0007669"/>
    <property type="project" value="InterPro"/>
</dbReference>
<dbReference type="Gene3D" id="1.10.260.40">
    <property type="entry name" value="lambda repressor-like DNA-binding domains"/>
    <property type="match status" value="1"/>
</dbReference>
<name>A0A9X1YFJ8_9PROT</name>
<evidence type="ECO:0000313" key="2">
    <source>
        <dbReference type="Proteomes" id="UP001139516"/>
    </source>
</evidence>
<dbReference type="InterPro" id="IPR010982">
    <property type="entry name" value="Lambda_DNA-bd_dom_sf"/>
</dbReference>
<evidence type="ECO:0000313" key="1">
    <source>
        <dbReference type="EMBL" id="MCK8788210.1"/>
    </source>
</evidence>
<organism evidence="1 2">
    <name type="scientific">Roseomonas acroporae</name>
    <dbReference type="NCBI Taxonomy" id="2937791"/>
    <lineage>
        <taxon>Bacteria</taxon>
        <taxon>Pseudomonadati</taxon>
        <taxon>Pseudomonadota</taxon>
        <taxon>Alphaproteobacteria</taxon>
        <taxon>Acetobacterales</taxon>
        <taxon>Roseomonadaceae</taxon>
        <taxon>Roseomonas</taxon>
    </lineage>
</organism>
<sequence length="58" mass="6059">MASKVSLATIRRAEGTDGLPNMTAANADTLRRTLEAAGVEFIPQNGGGDGVRMRRAEG</sequence>
<dbReference type="AlphaFoldDB" id="A0A9X1YFJ8"/>
<dbReference type="EMBL" id="JALPRX010000216">
    <property type="protein sequence ID" value="MCK8788210.1"/>
    <property type="molecule type" value="Genomic_DNA"/>
</dbReference>